<evidence type="ECO:0000259" key="4">
    <source>
        <dbReference type="Pfam" id="PF20146"/>
    </source>
</evidence>
<evidence type="ECO:0000313" key="6">
    <source>
        <dbReference type="Proteomes" id="UP000285301"/>
    </source>
</evidence>
<organism evidence="5 6">
    <name type="scientific">Dinothrombium tinctorium</name>
    <dbReference type="NCBI Taxonomy" id="1965070"/>
    <lineage>
        <taxon>Eukaryota</taxon>
        <taxon>Metazoa</taxon>
        <taxon>Ecdysozoa</taxon>
        <taxon>Arthropoda</taxon>
        <taxon>Chelicerata</taxon>
        <taxon>Arachnida</taxon>
        <taxon>Acari</taxon>
        <taxon>Acariformes</taxon>
        <taxon>Trombidiformes</taxon>
        <taxon>Prostigmata</taxon>
        <taxon>Anystina</taxon>
        <taxon>Parasitengona</taxon>
        <taxon>Trombidioidea</taxon>
        <taxon>Trombidiidae</taxon>
        <taxon>Dinothrombium</taxon>
    </lineage>
</organism>
<dbReference type="InterPro" id="IPR002656">
    <property type="entry name" value="Acyl_transf_3_dom"/>
</dbReference>
<dbReference type="Proteomes" id="UP000285301">
    <property type="component" value="Unassembled WGS sequence"/>
</dbReference>
<dbReference type="PANTHER" id="PTHR11161:SF0">
    <property type="entry name" value="O-ACYLTRANSFERASE LIKE PROTEIN"/>
    <property type="match status" value="1"/>
</dbReference>
<dbReference type="OrthoDB" id="6411378at2759"/>
<feature type="transmembrane region" description="Helical" evidence="2">
    <location>
        <begin position="339"/>
        <end position="359"/>
    </location>
</feature>
<feature type="transmembrane region" description="Helical" evidence="2">
    <location>
        <begin position="273"/>
        <end position="293"/>
    </location>
</feature>
<name>A0A443QS99_9ACAR</name>
<evidence type="ECO:0000256" key="1">
    <source>
        <dbReference type="SAM" id="MobiDB-lite"/>
    </source>
</evidence>
<comment type="caution">
    <text evidence="5">The sequence shown here is derived from an EMBL/GenBank/DDBJ whole genome shotgun (WGS) entry which is preliminary data.</text>
</comment>
<feature type="transmembrane region" description="Helical" evidence="2">
    <location>
        <begin position="455"/>
        <end position="475"/>
    </location>
</feature>
<feature type="region of interest" description="Disordered" evidence="1">
    <location>
        <begin position="28"/>
        <end position="51"/>
    </location>
</feature>
<feature type="domain" description="Nose resistant-to-fluoxetine protein N-terminal" evidence="4">
    <location>
        <begin position="1"/>
        <end position="131"/>
    </location>
</feature>
<feature type="domain" description="Acyltransferase 3" evidence="3">
    <location>
        <begin position="260"/>
        <end position="589"/>
    </location>
</feature>
<evidence type="ECO:0000313" key="5">
    <source>
        <dbReference type="EMBL" id="RWS05883.1"/>
    </source>
</evidence>
<keyword evidence="2" id="KW-0812">Transmembrane</keyword>
<evidence type="ECO:0000256" key="2">
    <source>
        <dbReference type="SAM" id="Phobius"/>
    </source>
</evidence>
<feature type="non-terminal residue" evidence="5">
    <location>
        <position position="640"/>
    </location>
</feature>
<reference evidence="5 6" key="1">
    <citation type="journal article" date="2018" name="Gigascience">
        <title>Genomes of trombidid mites reveal novel predicted allergens and laterally-transferred genes associated with secondary metabolism.</title>
        <authorList>
            <person name="Dong X."/>
            <person name="Chaisiri K."/>
            <person name="Xia D."/>
            <person name="Armstrong S.D."/>
            <person name="Fang Y."/>
            <person name="Donnelly M.J."/>
            <person name="Kadowaki T."/>
            <person name="McGarry J.W."/>
            <person name="Darby A.C."/>
            <person name="Makepeace B.L."/>
        </authorList>
    </citation>
    <scope>NUCLEOTIDE SEQUENCE [LARGE SCALE GENOMIC DNA]</scope>
    <source>
        <strain evidence="5">UoL-WK</strain>
    </source>
</reference>
<dbReference type="GO" id="GO:0016747">
    <property type="term" value="F:acyltransferase activity, transferring groups other than amino-acyl groups"/>
    <property type="evidence" value="ECO:0007669"/>
    <property type="project" value="InterPro"/>
</dbReference>
<proteinExistence type="predicted"/>
<dbReference type="PANTHER" id="PTHR11161">
    <property type="entry name" value="O-ACYLTRANSFERASE"/>
    <property type="match status" value="1"/>
</dbReference>
<feature type="transmembrane region" description="Helical" evidence="2">
    <location>
        <begin position="567"/>
        <end position="590"/>
    </location>
</feature>
<dbReference type="AlphaFoldDB" id="A0A443QS99"/>
<dbReference type="Pfam" id="PF20146">
    <property type="entry name" value="NRF"/>
    <property type="match status" value="1"/>
</dbReference>
<keyword evidence="2" id="KW-0472">Membrane</keyword>
<dbReference type="InterPro" id="IPR006621">
    <property type="entry name" value="Nose-resist-to-fluoxetine_N"/>
</dbReference>
<feature type="transmembrane region" description="Helical" evidence="2">
    <location>
        <begin position="366"/>
        <end position="386"/>
    </location>
</feature>
<keyword evidence="2" id="KW-1133">Transmembrane helix</keyword>
<sequence>MGKPPAGILEGAVTSFGNYHECVKVRVPDDEDEDDEDLFAEEEDEEKNKKPKEFKEFFRGKYCSLEFKPSLPEKPRFYGFETRLPAIPKFPEKENVLNTFSQWAVFLNFIALRFDICIPSLCTKDDLQKILNLVQKLSEVRARVLRCEVEEDTTHISHIQVTTMLLFIVLFFSFGFLTVFGICLGRCKIQSPIINFLKSLTWTHACRELTHTESYNKGDVMPLKDLALSWAAQIMTKSALQFESLIIITAFCIAYYNEDGGFMKAIKQLIRKYFRIMPIVMVTTGIMILLPLAKKSLLGGPTWNDFVPQPSQACQEYGYINLFFIQNFQPPDQMCLPQTWLFCVEMQLALVFVPIMGFVSHFKRSSYLILAALVVAGFAINFYTVYHNNLPPTLMWTLPDPQQRNLYYRVHFFKPWSHLSTFAIGIAAGHYCHNRNRRNYANLPSIHKSLNYQSVARYLIGLICFGAMFACINLFPSWVLGNLPGPILSGVFDGLSKIVWSLCMAFFLYAVTLKVEEEKQSLITRALSSNAYIILGRLTLNAFILHPIVQIVFLATQQAQLFTSMIIAMYSLLGNTVVTYAFSFVLAILFELPLTSLLTARDSSLAYTRQNQNKMMAGNVLGSSNMIMRNGDIEMTKERF</sequence>
<feature type="compositionally biased region" description="Acidic residues" evidence="1">
    <location>
        <begin position="29"/>
        <end position="45"/>
    </location>
</feature>
<feature type="transmembrane region" description="Helical" evidence="2">
    <location>
        <begin position="495"/>
        <end position="513"/>
    </location>
</feature>
<gene>
    <name evidence="5" type="ORF">B4U79_13688</name>
</gene>
<dbReference type="EMBL" id="NCKU01004474">
    <property type="protein sequence ID" value="RWS05883.1"/>
    <property type="molecule type" value="Genomic_DNA"/>
</dbReference>
<evidence type="ECO:0000259" key="3">
    <source>
        <dbReference type="Pfam" id="PF01757"/>
    </source>
</evidence>
<dbReference type="InterPro" id="IPR052728">
    <property type="entry name" value="O2_lipid_transport_reg"/>
</dbReference>
<feature type="transmembrane region" description="Helical" evidence="2">
    <location>
        <begin position="416"/>
        <end position="434"/>
    </location>
</feature>
<dbReference type="Pfam" id="PF01757">
    <property type="entry name" value="Acyl_transf_3"/>
    <property type="match status" value="1"/>
</dbReference>
<feature type="transmembrane region" description="Helical" evidence="2">
    <location>
        <begin position="164"/>
        <end position="184"/>
    </location>
</feature>
<accession>A0A443QS99</accession>
<feature type="transmembrane region" description="Helical" evidence="2">
    <location>
        <begin position="534"/>
        <end position="555"/>
    </location>
</feature>
<keyword evidence="6" id="KW-1185">Reference proteome</keyword>
<protein>
    <submittedName>
        <fullName evidence="5">Nose resistant to fluoxetine protein 6-like protein</fullName>
    </submittedName>
</protein>